<feature type="region of interest" description="Disordered" evidence="3">
    <location>
        <begin position="26"/>
        <end position="54"/>
    </location>
</feature>
<dbReference type="GO" id="GO:0005886">
    <property type="term" value="C:plasma membrane"/>
    <property type="evidence" value="ECO:0007669"/>
    <property type="project" value="TreeGrafter"/>
</dbReference>
<dbReference type="InterPro" id="IPR006068">
    <property type="entry name" value="ATPase_P-typ_cation-transptr_C"/>
</dbReference>
<dbReference type="AlphaFoldDB" id="A0A0B2SI59"/>
<feature type="compositionally biased region" description="Acidic residues" evidence="3">
    <location>
        <begin position="41"/>
        <end position="51"/>
    </location>
</feature>
<gene>
    <name evidence="6" type="ORF">glysoja_025983</name>
</gene>
<organism evidence="6">
    <name type="scientific">Glycine soja</name>
    <name type="common">Wild soybean</name>
    <dbReference type="NCBI Taxonomy" id="3848"/>
    <lineage>
        <taxon>Eukaryota</taxon>
        <taxon>Viridiplantae</taxon>
        <taxon>Streptophyta</taxon>
        <taxon>Embryophyta</taxon>
        <taxon>Tracheophyta</taxon>
        <taxon>Spermatophyta</taxon>
        <taxon>Magnoliopsida</taxon>
        <taxon>eudicotyledons</taxon>
        <taxon>Gunneridae</taxon>
        <taxon>Pentapetalae</taxon>
        <taxon>rosids</taxon>
        <taxon>fabids</taxon>
        <taxon>Fabales</taxon>
        <taxon>Fabaceae</taxon>
        <taxon>Papilionoideae</taxon>
        <taxon>50 kb inversion clade</taxon>
        <taxon>NPAAA clade</taxon>
        <taxon>indigoferoid/millettioid clade</taxon>
        <taxon>Phaseoleae</taxon>
        <taxon>Glycine</taxon>
        <taxon>Glycine subgen. Soja</taxon>
    </lineage>
</organism>
<feature type="transmembrane region" description="Helical" evidence="4">
    <location>
        <begin position="132"/>
        <end position="152"/>
    </location>
</feature>
<dbReference type="Pfam" id="PF00689">
    <property type="entry name" value="Cation_ATPase_C"/>
    <property type="match status" value="1"/>
</dbReference>
<dbReference type="Proteomes" id="UP000053555">
    <property type="component" value="Unassembled WGS sequence"/>
</dbReference>
<keyword evidence="4" id="KW-1133">Transmembrane helix</keyword>
<keyword evidence="4" id="KW-0812">Transmembrane</keyword>
<name>A0A0B2SI59_GLYSO</name>
<dbReference type="Gene3D" id="1.20.1110.10">
    <property type="entry name" value="Calcium-transporting ATPase, transmembrane domain"/>
    <property type="match status" value="1"/>
</dbReference>
<feature type="transmembrane region" description="Helical" evidence="4">
    <location>
        <begin position="164"/>
        <end position="191"/>
    </location>
</feature>
<dbReference type="GO" id="GO:0016787">
    <property type="term" value="F:hydrolase activity"/>
    <property type="evidence" value="ECO:0007669"/>
    <property type="project" value="UniProtKB-KW"/>
</dbReference>
<dbReference type="PANTHER" id="PTHR24093:SF454">
    <property type="entry name" value="CATION-TRANSPORTING P-TYPE ATPASE C-TERMINAL DOMAIN-CONTAINING PROTEIN"/>
    <property type="match status" value="1"/>
</dbReference>
<evidence type="ECO:0000256" key="4">
    <source>
        <dbReference type="SAM" id="Phobius"/>
    </source>
</evidence>
<sequence>MSQATSSSAGGGANIELGATLLLTTTNNSRNSSSKSSVAIDLEEEEEEEEKEERIRRDIARIVKEKDLKSLDDLGGVDSVSAVLCRQHQHSKGKKVRETMIFSTFLLCQLFNLLNTMQLLKKEVLTVVVQSFYFLVALGGCFLLQVLVIEYAKGLADCMQLNAIRWGISVLIGALACVFEWTLKIIIPPFILNPSTNINIASESITSPSFYLSPVFPILMMFVLFPVGLVFSQIGMNMTIR</sequence>
<keyword evidence="4" id="KW-0472">Membrane</keyword>
<keyword evidence="1" id="KW-0479">Metal-binding</keyword>
<reference evidence="6" key="1">
    <citation type="submission" date="2014-07" db="EMBL/GenBank/DDBJ databases">
        <title>Identification of a novel salt tolerance gene in wild soybean by whole-genome sequencing.</title>
        <authorList>
            <person name="Lam H.-M."/>
            <person name="Qi X."/>
            <person name="Li M.-W."/>
            <person name="Liu X."/>
            <person name="Xie M."/>
            <person name="Ni M."/>
            <person name="Xu X."/>
        </authorList>
    </citation>
    <scope>NUCLEOTIDE SEQUENCE [LARGE SCALE GENOMIC DNA]</scope>
    <source>
        <tissue evidence="6">Root</tissue>
    </source>
</reference>
<evidence type="ECO:0000256" key="3">
    <source>
        <dbReference type="SAM" id="MobiDB-lite"/>
    </source>
</evidence>
<keyword evidence="6" id="KW-0378">Hydrolase</keyword>
<dbReference type="EC" id="3.6.3.8" evidence="6"/>
<evidence type="ECO:0000256" key="2">
    <source>
        <dbReference type="ARBA" id="ARBA00022842"/>
    </source>
</evidence>
<keyword evidence="2" id="KW-0460">Magnesium</keyword>
<evidence type="ECO:0000313" key="6">
    <source>
        <dbReference type="EMBL" id="KHN43944.1"/>
    </source>
</evidence>
<feature type="compositionally biased region" description="Low complexity" evidence="3">
    <location>
        <begin position="26"/>
        <end position="37"/>
    </location>
</feature>
<feature type="transmembrane region" description="Helical" evidence="4">
    <location>
        <begin position="211"/>
        <end position="231"/>
    </location>
</feature>
<evidence type="ECO:0000256" key="1">
    <source>
        <dbReference type="ARBA" id="ARBA00022723"/>
    </source>
</evidence>
<dbReference type="GO" id="GO:0046872">
    <property type="term" value="F:metal ion binding"/>
    <property type="evidence" value="ECO:0007669"/>
    <property type="project" value="UniProtKB-KW"/>
</dbReference>
<dbReference type="GO" id="GO:0005388">
    <property type="term" value="F:P-type calcium transporter activity"/>
    <property type="evidence" value="ECO:0007669"/>
    <property type="project" value="TreeGrafter"/>
</dbReference>
<dbReference type="EMBL" id="KN643543">
    <property type="protein sequence ID" value="KHN43944.1"/>
    <property type="molecule type" value="Genomic_DNA"/>
</dbReference>
<protein>
    <submittedName>
        <fullName evidence="6">Calcium-transporting ATPase 12, plasma membrane-type</fullName>
        <ecNumber evidence="6">3.6.3.8</ecNumber>
    </submittedName>
</protein>
<dbReference type="InterPro" id="IPR023298">
    <property type="entry name" value="ATPase_P-typ_TM_dom_sf"/>
</dbReference>
<accession>A0A0B2SI59</accession>
<dbReference type="SUPFAM" id="SSF81665">
    <property type="entry name" value="Calcium ATPase, transmembrane domain M"/>
    <property type="match status" value="1"/>
</dbReference>
<feature type="transmembrane region" description="Helical" evidence="4">
    <location>
        <begin position="100"/>
        <end position="120"/>
    </location>
</feature>
<evidence type="ECO:0000259" key="5">
    <source>
        <dbReference type="Pfam" id="PF00689"/>
    </source>
</evidence>
<feature type="domain" description="Cation-transporting P-type ATPase C-terminal" evidence="5">
    <location>
        <begin position="91"/>
        <end position="186"/>
    </location>
</feature>
<dbReference type="PANTHER" id="PTHR24093">
    <property type="entry name" value="CATION TRANSPORTING ATPASE"/>
    <property type="match status" value="1"/>
</dbReference>
<proteinExistence type="predicted"/>